<feature type="region of interest" description="Disordered" evidence="1">
    <location>
        <begin position="223"/>
        <end position="278"/>
    </location>
</feature>
<protein>
    <recommendedName>
        <fullName evidence="2">25S rRNA (uridine-N(3))-methyltransferase BMT5-like domain-containing protein</fullName>
    </recommendedName>
</protein>
<dbReference type="PANTHER" id="PTHR11538:SF26">
    <property type="entry name" value="FERREDOXIN-FOLD ANTICODON-BINDING DOMAIN-CONTAINING PROTEIN 1"/>
    <property type="match status" value="1"/>
</dbReference>
<feature type="domain" description="25S rRNA (uridine-N(3))-methyltransferase BMT5-like" evidence="2">
    <location>
        <begin position="94"/>
        <end position="373"/>
    </location>
</feature>
<feature type="compositionally biased region" description="Acidic residues" evidence="1">
    <location>
        <begin position="242"/>
        <end position="271"/>
    </location>
</feature>
<evidence type="ECO:0000259" key="2">
    <source>
        <dbReference type="Pfam" id="PF10354"/>
    </source>
</evidence>
<dbReference type="AlphaFoldDB" id="A0A316ZDJ8"/>
<reference evidence="3 4" key="1">
    <citation type="journal article" date="2018" name="Mol. Biol. Evol.">
        <title>Broad Genomic Sampling Reveals a Smut Pathogenic Ancestry of the Fungal Clade Ustilaginomycotina.</title>
        <authorList>
            <person name="Kijpornyongpan T."/>
            <person name="Mondo S.J."/>
            <person name="Barry K."/>
            <person name="Sandor L."/>
            <person name="Lee J."/>
            <person name="Lipzen A."/>
            <person name="Pangilinan J."/>
            <person name="LaButti K."/>
            <person name="Hainaut M."/>
            <person name="Henrissat B."/>
            <person name="Grigoriev I.V."/>
            <person name="Spatafora J.W."/>
            <person name="Aime M.C."/>
        </authorList>
    </citation>
    <scope>NUCLEOTIDE SEQUENCE [LARGE SCALE GENOMIC DNA]</scope>
    <source>
        <strain evidence="3 4">MCA 4186</strain>
    </source>
</reference>
<accession>A0A316ZDJ8</accession>
<dbReference type="GeneID" id="37272652"/>
<evidence type="ECO:0000313" key="3">
    <source>
        <dbReference type="EMBL" id="PWN99386.1"/>
    </source>
</evidence>
<feature type="region of interest" description="Disordered" evidence="1">
    <location>
        <begin position="388"/>
        <end position="464"/>
    </location>
</feature>
<feature type="compositionally biased region" description="Low complexity" evidence="1">
    <location>
        <begin position="37"/>
        <end position="50"/>
    </location>
</feature>
<feature type="region of interest" description="Disordered" evidence="1">
    <location>
        <begin position="37"/>
        <end position="84"/>
    </location>
</feature>
<feature type="compositionally biased region" description="Pro residues" evidence="1">
    <location>
        <begin position="395"/>
        <end position="404"/>
    </location>
</feature>
<dbReference type="InterPro" id="IPR019446">
    <property type="entry name" value="BMT5-like"/>
</dbReference>
<dbReference type="OrthoDB" id="273345at2759"/>
<gene>
    <name evidence="3" type="ORF">FA09DRAFT_359419</name>
</gene>
<dbReference type="Pfam" id="PF10354">
    <property type="entry name" value="BMT5-like"/>
    <property type="match status" value="1"/>
</dbReference>
<dbReference type="GO" id="GO:0070042">
    <property type="term" value="F:rRNA (uridine-N3-)-methyltransferase activity"/>
    <property type="evidence" value="ECO:0007669"/>
    <property type="project" value="InterPro"/>
</dbReference>
<dbReference type="GO" id="GO:0005737">
    <property type="term" value="C:cytoplasm"/>
    <property type="evidence" value="ECO:0007669"/>
    <property type="project" value="TreeGrafter"/>
</dbReference>
<keyword evidence="4" id="KW-1185">Reference proteome</keyword>
<feature type="non-terminal residue" evidence="3">
    <location>
        <position position="1"/>
    </location>
</feature>
<dbReference type="EMBL" id="KZ819288">
    <property type="protein sequence ID" value="PWN99386.1"/>
    <property type="molecule type" value="Genomic_DNA"/>
</dbReference>
<name>A0A316ZDJ8_9BASI</name>
<dbReference type="PANTHER" id="PTHR11538">
    <property type="entry name" value="PHENYLALANYL-TRNA SYNTHETASE"/>
    <property type="match status" value="1"/>
</dbReference>
<proteinExistence type="predicted"/>
<dbReference type="STRING" id="58919.A0A316ZDJ8"/>
<dbReference type="Proteomes" id="UP000245946">
    <property type="component" value="Unassembled WGS sequence"/>
</dbReference>
<sequence>MAKKNLASALAGQKARAAARAKQAVIDEALSRKAASIGAAARKQGAAKRAPTGEAAPLEGAGDGDDESAAAAPAALDKGKRRQPRAFERDDAVLLVGEGNFSFTLALLSPPHAHPPHLVTATALDSEAECCAKYPDAAAHVARIREIAGRDDVVVFGVDAGNLQASKAVCGTPAAERRYSKVWWGFPHCGAGHKDESRNVLANQLQILRFLVSVAPLLSRGPKPAYASKATAKDRRRKRDAEEADLDFEAPSADEDEAGVSDLSEAEDEAEQALAGSSSSSAIKRPFVAPPRAGSVLITLRNTTPYTLWDVPLLAKRLPLVLPAIAKSAPALPRGQKAPTIADVTATFGARRYALWRSFEFEPDEWPGYEHRRTVGWIDGVSKGANEDLRRRPAPAAPTPPTPGVPGRGKGWKEGKAGGGAAQKERASKAAGGECRTWEFGTESGVHDSASGGGMGGKGVKRRK</sequence>
<dbReference type="GO" id="GO:0070475">
    <property type="term" value="P:rRNA base methylation"/>
    <property type="evidence" value="ECO:0007669"/>
    <property type="project" value="InterPro"/>
</dbReference>
<dbReference type="RefSeq" id="XP_025599665.1">
    <property type="nucleotide sequence ID" value="XM_025745108.1"/>
</dbReference>
<evidence type="ECO:0000313" key="4">
    <source>
        <dbReference type="Proteomes" id="UP000245946"/>
    </source>
</evidence>
<evidence type="ECO:0000256" key="1">
    <source>
        <dbReference type="SAM" id="MobiDB-lite"/>
    </source>
</evidence>
<organism evidence="3 4">
    <name type="scientific">Tilletiopsis washingtonensis</name>
    <dbReference type="NCBI Taxonomy" id="58919"/>
    <lineage>
        <taxon>Eukaryota</taxon>
        <taxon>Fungi</taxon>
        <taxon>Dikarya</taxon>
        <taxon>Basidiomycota</taxon>
        <taxon>Ustilaginomycotina</taxon>
        <taxon>Exobasidiomycetes</taxon>
        <taxon>Entylomatales</taxon>
        <taxon>Entylomatales incertae sedis</taxon>
        <taxon>Tilletiopsis</taxon>
    </lineage>
</organism>